<feature type="transmembrane region" description="Helical" evidence="1">
    <location>
        <begin position="140"/>
        <end position="159"/>
    </location>
</feature>
<protein>
    <recommendedName>
        <fullName evidence="2">DUF1648 domain-containing protein</fullName>
    </recommendedName>
</protein>
<dbReference type="AlphaFoldDB" id="A0A918J5B4"/>
<reference evidence="3" key="2">
    <citation type="submission" date="2020-09" db="EMBL/GenBank/DDBJ databases">
        <authorList>
            <person name="Sun Q."/>
            <person name="Kim S."/>
        </authorList>
    </citation>
    <scope>NUCLEOTIDE SEQUENCE</scope>
    <source>
        <strain evidence="3">KCTC 12113</strain>
    </source>
</reference>
<accession>A0A918J5B4</accession>
<dbReference type="Proteomes" id="UP000634668">
    <property type="component" value="Unassembled WGS sequence"/>
</dbReference>
<keyword evidence="1" id="KW-1133">Transmembrane helix</keyword>
<evidence type="ECO:0000313" key="4">
    <source>
        <dbReference type="Proteomes" id="UP000634668"/>
    </source>
</evidence>
<keyword evidence="1" id="KW-0812">Transmembrane</keyword>
<gene>
    <name evidence="3" type="ORF">GCM10007383_36850</name>
</gene>
<dbReference type="PANTHER" id="PTHR37810:SF5">
    <property type="entry name" value="IMMUNITY PROTEIN SDPI"/>
    <property type="match status" value="1"/>
</dbReference>
<dbReference type="RefSeq" id="WP_026814755.1">
    <property type="nucleotide sequence ID" value="NZ_BMWP01000041.1"/>
</dbReference>
<evidence type="ECO:0000256" key="1">
    <source>
        <dbReference type="SAM" id="Phobius"/>
    </source>
</evidence>
<keyword evidence="4" id="KW-1185">Reference proteome</keyword>
<proteinExistence type="predicted"/>
<reference evidence="3" key="1">
    <citation type="journal article" date="2014" name="Int. J. Syst. Evol. Microbiol.">
        <title>Complete genome sequence of Corynebacterium casei LMG S-19264T (=DSM 44701T), isolated from a smear-ripened cheese.</title>
        <authorList>
            <consortium name="US DOE Joint Genome Institute (JGI-PGF)"/>
            <person name="Walter F."/>
            <person name="Albersmeier A."/>
            <person name="Kalinowski J."/>
            <person name="Ruckert C."/>
        </authorList>
    </citation>
    <scope>NUCLEOTIDE SEQUENCE</scope>
    <source>
        <strain evidence="3">KCTC 12113</strain>
    </source>
</reference>
<evidence type="ECO:0000259" key="2">
    <source>
        <dbReference type="Pfam" id="PF07853"/>
    </source>
</evidence>
<feature type="domain" description="DUF1648" evidence="2">
    <location>
        <begin position="26"/>
        <end position="69"/>
    </location>
</feature>
<sequence>MNTRPKIKPILTTTDKAIELVGWLALIGIWVLTLVNYSTLPETIPIHFNGAGKADGFGNKENILSLPIVSTILFIGMTVLNKYPHVFNYPSTITKENALQNYTNATRMIRFLKLIIVIVFGLIVFKIIDNVKGKADGLGAWFLPLILGLIFIPTAYYLMKAIRFKKNKKLGL</sequence>
<feature type="transmembrane region" description="Helical" evidence="1">
    <location>
        <begin position="63"/>
        <end position="80"/>
    </location>
</feature>
<dbReference type="GO" id="GO:0009636">
    <property type="term" value="P:response to toxic substance"/>
    <property type="evidence" value="ECO:0007669"/>
    <property type="project" value="TreeGrafter"/>
</dbReference>
<name>A0A918J5B4_9FLAO</name>
<dbReference type="PANTHER" id="PTHR37810">
    <property type="entry name" value="IMMUNITY PROTEIN SDPI"/>
    <property type="match status" value="1"/>
</dbReference>
<evidence type="ECO:0000313" key="3">
    <source>
        <dbReference type="EMBL" id="GGW49610.1"/>
    </source>
</evidence>
<dbReference type="Pfam" id="PF07853">
    <property type="entry name" value="DUF1648"/>
    <property type="match status" value="1"/>
</dbReference>
<dbReference type="InterPro" id="IPR012867">
    <property type="entry name" value="DUF1648"/>
</dbReference>
<organism evidence="3 4">
    <name type="scientific">Arenibacter certesii</name>
    <dbReference type="NCBI Taxonomy" id="228955"/>
    <lineage>
        <taxon>Bacteria</taxon>
        <taxon>Pseudomonadati</taxon>
        <taxon>Bacteroidota</taxon>
        <taxon>Flavobacteriia</taxon>
        <taxon>Flavobacteriales</taxon>
        <taxon>Flavobacteriaceae</taxon>
        <taxon>Arenibacter</taxon>
    </lineage>
</organism>
<comment type="caution">
    <text evidence="3">The sequence shown here is derived from an EMBL/GenBank/DDBJ whole genome shotgun (WGS) entry which is preliminary data.</text>
</comment>
<dbReference type="EMBL" id="BMWP01000041">
    <property type="protein sequence ID" value="GGW49610.1"/>
    <property type="molecule type" value="Genomic_DNA"/>
</dbReference>
<feature type="transmembrane region" description="Helical" evidence="1">
    <location>
        <begin position="20"/>
        <end position="40"/>
    </location>
</feature>
<feature type="transmembrane region" description="Helical" evidence="1">
    <location>
        <begin position="111"/>
        <end position="128"/>
    </location>
</feature>
<keyword evidence="1" id="KW-0472">Membrane</keyword>